<evidence type="ECO:0000313" key="2">
    <source>
        <dbReference type="EMBL" id="KAK7490081.1"/>
    </source>
</evidence>
<reference evidence="2 3" key="1">
    <citation type="journal article" date="2023" name="Sci. Data">
        <title>Genome assembly of the Korean intertidal mud-creeper Batillaria attramentaria.</title>
        <authorList>
            <person name="Patra A.K."/>
            <person name="Ho P.T."/>
            <person name="Jun S."/>
            <person name="Lee S.J."/>
            <person name="Kim Y."/>
            <person name="Won Y.J."/>
        </authorList>
    </citation>
    <scope>NUCLEOTIDE SEQUENCE [LARGE SCALE GENOMIC DNA]</scope>
    <source>
        <strain evidence="2">Wonlab-2016</strain>
    </source>
</reference>
<dbReference type="EMBL" id="JACVVK020000130">
    <property type="protein sequence ID" value="KAK7490081.1"/>
    <property type="molecule type" value="Genomic_DNA"/>
</dbReference>
<feature type="compositionally biased region" description="Basic and acidic residues" evidence="1">
    <location>
        <begin position="95"/>
        <end position="107"/>
    </location>
</feature>
<comment type="caution">
    <text evidence="2">The sequence shown here is derived from an EMBL/GenBank/DDBJ whole genome shotgun (WGS) entry which is preliminary data.</text>
</comment>
<accession>A0ABD0KSP5</accession>
<protein>
    <submittedName>
        <fullName evidence="2">Uncharacterized protein</fullName>
    </submittedName>
</protein>
<dbReference type="Proteomes" id="UP001519460">
    <property type="component" value="Unassembled WGS sequence"/>
</dbReference>
<name>A0ABD0KSP5_9CAEN</name>
<evidence type="ECO:0000313" key="3">
    <source>
        <dbReference type="Proteomes" id="UP001519460"/>
    </source>
</evidence>
<organism evidence="2 3">
    <name type="scientific">Batillaria attramentaria</name>
    <dbReference type="NCBI Taxonomy" id="370345"/>
    <lineage>
        <taxon>Eukaryota</taxon>
        <taxon>Metazoa</taxon>
        <taxon>Spiralia</taxon>
        <taxon>Lophotrochozoa</taxon>
        <taxon>Mollusca</taxon>
        <taxon>Gastropoda</taxon>
        <taxon>Caenogastropoda</taxon>
        <taxon>Sorbeoconcha</taxon>
        <taxon>Cerithioidea</taxon>
        <taxon>Batillariidae</taxon>
        <taxon>Batillaria</taxon>
    </lineage>
</organism>
<feature type="region of interest" description="Disordered" evidence="1">
    <location>
        <begin position="1"/>
        <end position="58"/>
    </location>
</feature>
<feature type="region of interest" description="Disordered" evidence="1">
    <location>
        <begin position="92"/>
        <end position="119"/>
    </location>
</feature>
<keyword evidence="3" id="KW-1185">Reference proteome</keyword>
<dbReference type="AlphaFoldDB" id="A0ABD0KSP5"/>
<sequence>MASQSSRSTAGRGYINMLADRYKQPDPMFDPGPGKKTYRTEEVSYSYSQEEEARQDGRTLYKTREEQSFTGGFDVATTKKSSELLSMQTASEPLAKGKSDTREHFADTDQPLFDTPCEDVKGRRSESFTDDAVLRIVEDLRKPTLARHRLGNGAGITRRRSASKALGSMPLAKACVLLSCESAQLSGPGFTGTDHMLPLHPGTLSPYTLLTILNTLPLLTPAVPHIQVKLTGLSQNTLAGIILPQYRPCGMCVERCMHARGNLFFEFSDVLGLGVNCSPLMFHVPTVAVSCVRSPVCQRFLYRVEGFAEWSVPSTEIRM</sequence>
<evidence type="ECO:0000256" key="1">
    <source>
        <dbReference type="SAM" id="MobiDB-lite"/>
    </source>
</evidence>
<gene>
    <name evidence="2" type="ORF">BaRGS_00018603</name>
</gene>
<proteinExistence type="predicted"/>